<dbReference type="SUPFAM" id="SSF74650">
    <property type="entry name" value="Galactose mutarotase-like"/>
    <property type="match status" value="1"/>
</dbReference>
<dbReference type="STRING" id="542762.A0A4S4E7Q7"/>
<keyword evidence="9" id="KW-0540">Nuclease</keyword>
<evidence type="ECO:0000256" key="10">
    <source>
        <dbReference type="ARBA" id="ARBA00022723"/>
    </source>
</evidence>
<evidence type="ECO:0000256" key="15">
    <source>
        <dbReference type="ARBA" id="ARBA00023163"/>
    </source>
</evidence>
<dbReference type="InterPro" id="IPR006941">
    <property type="entry name" value="RNase_CAF1"/>
</dbReference>
<dbReference type="Gene3D" id="3.30.420.10">
    <property type="entry name" value="Ribonuclease H-like superfamily/Ribonuclease H"/>
    <property type="match status" value="1"/>
</dbReference>
<evidence type="ECO:0000256" key="17">
    <source>
        <dbReference type="ARBA" id="ARBA00025148"/>
    </source>
</evidence>
<evidence type="ECO:0000256" key="2">
    <source>
        <dbReference type="ARBA" id="ARBA00001968"/>
    </source>
</evidence>
<keyword evidence="12" id="KW-0269">Exonuclease</keyword>
<evidence type="ECO:0000256" key="18">
    <source>
        <dbReference type="SAM" id="MobiDB-lite"/>
    </source>
</evidence>
<evidence type="ECO:0000256" key="7">
    <source>
        <dbReference type="ARBA" id="ARBA00012161"/>
    </source>
</evidence>
<dbReference type="FunFam" id="3.30.420.10:FF:000027">
    <property type="entry name" value="Putative CCR4-associated factor 1 7"/>
    <property type="match status" value="1"/>
</dbReference>
<dbReference type="Gene3D" id="2.70.98.10">
    <property type="match status" value="1"/>
</dbReference>
<dbReference type="AlphaFoldDB" id="A0A4S4E7Q7"/>
<gene>
    <name evidence="19" type="ORF">TEA_027182</name>
</gene>
<dbReference type="GO" id="GO:0004535">
    <property type="term" value="F:poly(A)-specific ribonuclease activity"/>
    <property type="evidence" value="ECO:0007669"/>
    <property type="project" value="UniProtKB-EC"/>
</dbReference>
<dbReference type="InterPro" id="IPR036397">
    <property type="entry name" value="RNaseH_sf"/>
</dbReference>
<evidence type="ECO:0000256" key="4">
    <source>
        <dbReference type="ARBA" id="ARBA00004496"/>
    </source>
</evidence>
<dbReference type="InterPro" id="IPR039637">
    <property type="entry name" value="CNOT7/CNOT8/Pop2"/>
</dbReference>
<dbReference type="Pfam" id="PF04857">
    <property type="entry name" value="CAF1"/>
    <property type="match status" value="1"/>
</dbReference>
<evidence type="ECO:0000256" key="14">
    <source>
        <dbReference type="ARBA" id="ARBA00023015"/>
    </source>
</evidence>
<dbReference type="GO" id="GO:0046872">
    <property type="term" value="F:metal ion binding"/>
    <property type="evidence" value="ECO:0007669"/>
    <property type="project" value="UniProtKB-KW"/>
</dbReference>
<dbReference type="InterPro" id="IPR011013">
    <property type="entry name" value="Gal_mutarotase_sf_dom"/>
</dbReference>
<dbReference type="GO" id="GO:0006952">
    <property type="term" value="P:defense response"/>
    <property type="evidence" value="ECO:0007669"/>
    <property type="project" value="UniProtKB-ARBA"/>
</dbReference>
<evidence type="ECO:0000256" key="5">
    <source>
        <dbReference type="ARBA" id="ARBA00008372"/>
    </source>
</evidence>
<evidence type="ECO:0000256" key="6">
    <source>
        <dbReference type="ARBA" id="ARBA00011757"/>
    </source>
</evidence>
<name>A0A4S4E7Q7_CAMSN</name>
<comment type="function">
    <text evidence="17">Ubiquitous transcription factor required for a diverse set of processes. It is a component of the CCR4 complex involved in the control of gene expression.</text>
</comment>
<keyword evidence="20" id="KW-1185">Reference proteome</keyword>
<proteinExistence type="inferred from homology"/>
<accession>A0A4S4E7Q7</accession>
<evidence type="ECO:0000313" key="19">
    <source>
        <dbReference type="EMBL" id="THG12090.1"/>
    </source>
</evidence>
<comment type="catalytic activity">
    <reaction evidence="1">
        <text>Exonucleolytic cleavage of poly(A) to 5'-AMP.</text>
        <dbReference type="EC" id="3.1.13.4"/>
    </reaction>
</comment>
<keyword evidence="15" id="KW-0804">Transcription</keyword>
<comment type="caution">
    <text evidence="19">The sequence shown here is derived from an EMBL/GenBank/DDBJ whole genome shotgun (WGS) entry which is preliminary data.</text>
</comment>
<dbReference type="GO" id="GO:0030014">
    <property type="term" value="C:CCR4-NOT complex"/>
    <property type="evidence" value="ECO:0007669"/>
    <property type="project" value="InterPro"/>
</dbReference>
<comment type="similarity">
    <text evidence="5">Belongs to the CAF1 family.</text>
</comment>
<evidence type="ECO:0000256" key="3">
    <source>
        <dbReference type="ARBA" id="ARBA00004123"/>
    </source>
</evidence>
<dbReference type="GO" id="GO:0000289">
    <property type="term" value="P:nuclear-transcribed mRNA poly(A) tail shortening"/>
    <property type="evidence" value="ECO:0007669"/>
    <property type="project" value="UniProtKB-ARBA"/>
</dbReference>
<dbReference type="InterPro" id="IPR014718">
    <property type="entry name" value="GH-type_carb-bd"/>
</dbReference>
<evidence type="ECO:0000313" key="20">
    <source>
        <dbReference type="Proteomes" id="UP000306102"/>
    </source>
</evidence>
<keyword evidence="16" id="KW-0539">Nucleus</keyword>
<dbReference type="Proteomes" id="UP000306102">
    <property type="component" value="Unassembled WGS sequence"/>
</dbReference>
<dbReference type="InterPro" id="IPR012337">
    <property type="entry name" value="RNaseH-like_sf"/>
</dbReference>
<evidence type="ECO:0000256" key="11">
    <source>
        <dbReference type="ARBA" id="ARBA00022801"/>
    </source>
</evidence>
<protein>
    <recommendedName>
        <fullName evidence="7">poly(A)-specific ribonuclease</fullName>
        <ecNumber evidence="7">3.1.13.4</ecNumber>
    </recommendedName>
</protein>
<feature type="region of interest" description="Disordered" evidence="18">
    <location>
        <begin position="639"/>
        <end position="659"/>
    </location>
</feature>
<evidence type="ECO:0000256" key="12">
    <source>
        <dbReference type="ARBA" id="ARBA00022839"/>
    </source>
</evidence>
<organism evidence="19 20">
    <name type="scientific">Camellia sinensis var. sinensis</name>
    <name type="common">China tea</name>
    <dbReference type="NCBI Taxonomy" id="542762"/>
    <lineage>
        <taxon>Eukaryota</taxon>
        <taxon>Viridiplantae</taxon>
        <taxon>Streptophyta</taxon>
        <taxon>Embryophyta</taxon>
        <taxon>Tracheophyta</taxon>
        <taxon>Spermatophyta</taxon>
        <taxon>Magnoliopsida</taxon>
        <taxon>eudicotyledons</taxon>
        <taxon>Gunneridae</taxon>
        <taxon>Pentapetalae</taxon>
        <taxon>asterids</taxon>
        <taxon>Ericales</taxon>
        <taxon>Theaceae</taxon>
        <taxon>Camellia</taxon>
    </lineage>
</organism>
<dbReference type="GO" id="GO:0005975">
    <property type="term" value="P:carbohydrate metabolic process"/>
    <property type="evidence" value="ECO:0007669"/>
    <property type="project" value="InterPro"/>
</dbReference>
<sequence length="779" mass="87102">MFTPPPPPPPPPPPAATDKPIVVRSVWSVNFESEFELIRLIIDLYPFVSMDTEFPGVVVRPKSGMNFFRNRNPTAHYATLKANVDLLNLIQIGLTLSDSDGNLPDLGTNNCYIWEFNFKDFDLDRDFHASDSIDLLRRQGVEFEKNREFGIESARFAELMMSSGLVCNELVSWVTFHSAYDFGYLVKILTRKPLPEELSEFMSLLRVFFGARVYDVKHLMRFCQSLYGGLDLVAKTLEVERVVGKCHQAGSDSLLTWHAFQKIRGVYFCKDGPEKYAGVLYGLEVFLEKKSLGVVNLNEIGISKGTGVGFGISANEDDFGFWLTKVQGILRKKSLGVVNLNEIGISKGTGVGFGISANEDDFGFWLTKEFETNVEVWGNTTAISERYNEMEDEKQAIRPHCNSTSLTSLHSYFPPIQFRNSKRDFPLATMASIAYPPSINMGYWESEELSGYGLTFEELSDNCGVVRMALDNGSVATLMLPSGLITSYKARMWHGGILELLHTSVSEVEKKKENEDDDDVIQIQGGVSLAFNCESDSGVSWSPNTWALGDVRGSPQDSIRVELVCSNSQDMIEVKHILTLQQDLLSSELVISNSKHSSLRLTGSITSHLTVSTPEATYAIGLEGSNFYNKPSFSSKFSIIPPESTKRNDSGSKKSWKSPTAVKQLLSAWGSGNRSNEMEREEEMEGEENDNYKHLTDKMSRIYTSAPRYFTIIDRGRRNSVAVGRDGFNELYMFSPGSSHEWYGKYAYLCVGQSAMLKPIILGPGGEWRGSQHLQNPNL</sequence>
<dbReference type="EC" id="3.1.13.4" evidence="7"/>
<dbReference type="GO" id="GO:0005634">
    <property type="term" value="C:nucleus"/>
    <property type="evidence" value="ECO:0007669"/>
    <property type="project" value="UniProtKB-SubCell"/>
</dbReference>
<evidence type="ECO:0000256" key="16">
    <source>
        <dbReference type="ARBA" id="ARBA00023242"/>
    </source>
</evidence>
<dbReference type="GO" id="GO:0003723">
    <property type="term" value="F:RNA binding"/>
    <property type="evidence" value="ECO:0007669"/>
    <property type="project" value="UniProtKB-KW"/>
</dbReference>
<reference evidence="19 20" key="1">
    <citation type="journal article" date="2018" name="Proc. Natl. Acad. Sci. U.S.A.">
        <title>Draft genome sequence of Camellia sinensis var. sinensis provides insights into the evolution of the tea genome and tea quality.</title>
        <authorList>
            <person name="Wei C."/>
            <person name="Yang H."/>
            <person name="Wang S."/>
            <person name="Zhao J."/>
            <person name="Liu C."/>
            <person name="Gao L."/>
            <person name="Xia E."/>
            <person name="Lu Y."/>
            <person name="Tai Y."/>
            <person name="She G."/>
            <person name="Sun J."/>
            <person name="Cao H."/>
            <person name="Tong W."/>
            <person name="Gao Q."/>
            <person name="Li Y."/>
            <person name="Deng W."/>
            <person name="Jiang X."/>
            <person name="Wang W."/>
            <person name="Chen Q."/>
            <person name="Zhang S."/>
            <person name="Li H."/>
            <person name="Wu J."/>
            <person name="Wang P."/>
            <person name="Li P."/>
            <person name="Shi C."/>
            <person name="Zheng F."/>
            <person name="Jian J."/>
            <person name="Huang B."/>
            <person name="Shan D."/>
            <person name="Shi M."/>
            <person name="Fang C."/>
            <person name="Yue Y."/>
            <person name="Li F."/>
            <person name="Li D."/>
            <person name="Wei S."/>
            <person name="Han B."/>
            <person name="Jiang C."/>
            <person name="Yin Y."/>
            <person name="Xia T."/>
            <person name="Zhang Z."/>
            <person name="Bennetzen J.L."/>
            <person name="Zhao S."/>
            <person name="Wan X."/>
        </authorList>
    </citation>
    <scope>NUCLEOTIDE SEQUENCE [LARGE SCALE GENOMIC DNA]</scope>
    <source>
        <strain evidence="20">cv. Shuchazao</strain>
        <tissue evidence="19">Leaf</tissue>
    </source>
</reference>
<comment type="cofactor">
    <cofactor evidence="2">
        <name>a divalent metal cation</name>
        <dbReference type="ChEBI" id="CHEBI:60240"/>
    </cofactor>
</comment>
<dbReference type="GO" id="GO:0005737">
    <property type="term" value="C:cytoplasm"/>
    <property type="evidence" value="ECO:0007669"/>
    <property type="project" value="UniProtKB-SubCell"/>
</dbReference>
<dbReference type="EMBL" id="SDRB02006769">
    <property type="protein sequence ID" value="THG12090.1"/>
    <property type="molecule type" value="Genomic_DNA"/>
</dbReference>
<dbReference type="SUPFAM" id="SSF53098">
    <property type="entry name" value="Ribonuclease H-like"/>
    <property type="match status" value="1"/>
</dbReference>
<keyword evidence="14" id="KW-0805">Transcription regulation</keyword>
<keyword evidence="10" id="KW-0479">Metal-binding</keyword>
<evidence type="ECO:0000256" key="1">
    <source>
        <dbReference type="ARBA" id="ARBA00001663"/>
    </source>
</evidence>
<keyword evidence="11" id="KW-0378">Hydrolase</keyword>
<keyword evidence="8" id="KW-0963">Cytoplasm</keyword>
<dbReference type="PANTHER" id="PTHR10797">
    <property type="entry name" value="CCR4-NOT TRANSCRIPTION COMPLEX SUBUNIT"/>
    <property type="match status" value="1"/>
</dbReference>
<comment type="subcellular location">
    <subcellularLocation>
        <location evidence="4">Cytoplasm</location>
    </subcellularLocation>
    <subcellularLocation>
        <location evidence="3">Nucleus</location>
    </subcellularLocation>
</comment>
<evidence type="ECO:0000256" key="9">
    <source>
        <dbReference type="ARBA" id="ARBA00022722"/>
    </source>
</evidence>
<dbReference type="GO" id="GO:0030246">
    <property type="term" value="F:carbohydrate binding"/>
    <property type="evidence" value="ECO:0007669"/>
    <property type="project" value="InterPro"/>
</dbReference>
<dbReference type="GO" id="GO:0009617">
    <property type="term" value="P:response to bacterium"/>
    <property type="evidence" value="ECO:0007669"/>
    <property type="project" value="UniProtKB-ARBA"/>
</dbReference>
<evidence type="ECO:0000256" key="8">
    <source>
        <dbReference type="ARBA" id="ARBA00022490"/>
    </source>
</evidence>
<keyword evidence="13" id="KW-0694">RNA-binding</keyword>
<comment type="subunit">
    <text evidence="6">Component of the CCR4-NOT complex, at least composed of CRR4 and CAF1 proteins.</text>
</comment>
<evidence type="ECO:0000256" key="13">
    <source>
        <dbReference type="ARBA" id="ARBA00022884"/>
    </source>
</evidence>